<dbReference type="PANTHER" id="PTHR12377:SF0">
    <property type="entry name" value="CYTOSOLIC IRON-SULFUR ASSEMBLY COMPONENT 2B"/>
    <property type="match status" value="1"/>
</dbReference>
<dbReference type="Proteomes" id="UP000011185">
    <property type="component" value="Unassembled WGS sequence"/>
</dbReference>
<evidence type="ECO:0000313" key="3">
    <source>
        <dbReference type="Proteomes" id="UP000011185"/>
    </source>
</evidence>
<comment type="similarity">
    <text evidence="1">Belongs to the MIP18 family.</text>
</comment>
<dbReference type="HOGENOM" id="CLU_075876_4_1_1"/>
<gene>
    <name evidence="2" type="ORF">THOM_1678</name>
</gene>
<dbReference type="SUPFAM" id="SSF117916">
    <property type="entry name" value="Fe-S cluster assembly (FSCA) domain-like"/>
    <property type="match status" value="1"/>
</dbReference>
<dbReference type="OMA" id="NQCISAR"/>
<dbReference type="Gene3D" id="3.30.300.130">
    <property type="entry name" value="Fe-S cluster assembly (FSCA)"/>
    <property type="match status" value="1"/>
</dbReference>
<sequence>MNREPELFESAVPECTEQFDPNKLTKGMVFELIRHIKDPEHPYSLEILNVVNLDSIEIKEISTTYGKNLQQVVVHFQPTIPHCSMAAIIGLCIFYVLKARLDTFWIRVQIAEDTHVNWKTINKQLDDKDRTNAAFENTSILNLIGDCIGPCSV</sequence>
<dbReference type="GO" id="GO:0051604">
    <property type="term" value="P:protein maturation"/>
    <property type="evidence" value="ECO:0007669"/>
    <property type="project" value="InterPro"/>
</dbReference>
<dbReference type="AlphaFoldDB" id="L7JWF5"/>
<dbReference type="InterPro" id="IPR034904">
    <property type="entry name" value="FSCA_dom_sf"/>
</dbReference>
<name>L7JWF5_TRAHO</name>
<reference evidence="2 3" key="1">
    <citation type="journal article" date="2012" name="PLoS Pathog.">
        <title>The genome of the obligate intracellular parasite Trachipleistophora hominis: new insights into microsporidian genome dynamics and reductive evolution.</title>
        <authorList>
            <person name="Heinz E."/>
            <person name="Williams T.A."/>
            <person name="Nakjang S."/>
            <person name="Noel C.J."/>
            <person name="Swan D.C."/>
            <person name="Goldberg A.V."/>
            <person name="Harris S.R."/>
            <person name="Weinmaier T."/>
            <person name="Markert S."/>
            <person name="Becher D."/>
            <person name="Bernhardt J."/>
            <person name="Dagan T."/>
            <person name="Hacker C."/>
            <person name="Lucocq J.M."/>
            <person name="Schweder T."/>
            <person name="Rattei T."/>
            <person name="Hall N."/>
            <person name="Hirt R.P."/>
            <person name="Embley T.M."/>
        </authorList>
    </citation>
    <scope>NUCLEOTIDE SEQUENCE [LARGE SCALE GENOMIC DNA]</scope>
</reference>
<evidence type="ECO:0000256" key="1">
    <source>
        <dbReference type="ARBA" id="ARBA00010381"/>
    </source>
</evidence>
<proteinExistence type="inferred from homology"/>
<dbReference type="OrthoDB" id="2746at2759"/>
<dbReference type="Gene3D" id="6.10.250.1280">
    <property type="match status" value="1"/>
</dbReference>
<dbReference type="InParanoid" id="L7JWF5"/>
<dbReference type="EMBL" id="JH993966">
    <property type="protein sequence ID" value="ELQ75381.1"/>
    <property type="molecule type" value="Genomic_DNA"/>
</dbReference>
<dbReference type="FunCoup" id="L7JWF5">
    <property type="interactions" value="93"/>
</dbReference>
<accession>L7JWF5</accession>
<dbReference type="PANTHER" id="PTHR12377">
    <property type="entry name" value="CYTOSOLIC IRON-SULFUR ASSEMBLY COMPONENT 2B-RELATED"/>
    <property type="match status" value="1"/>
</dbReference>
<dbReference type="VEuPathDB" id="MicrosporidiaDB:THOM_1678"/>
<keyword evidence="3" id="KW-1185">Reference proteome</keyword>
<dbReference type="InterPro" id="IPR039796">
    <property type="entry name" value="MIP18"/>
</dbReference>
<protein>
    <submittedName>
        <fullName evidence="2">Uncharacterized protein</fullName>
    </submittedName>
</protein>
<evidence type="ECO:0000313" key="2">
    <source>
        <dbReference type="EMBL" id="ELQ75381.1"/>
    </source>
</evidence>
<dbReference type="STRING" id="72359.L7JWF5"/>
<organism evidence="2 3">
    <name type="scientific">Trachipleistophora hominis</name>
    <name type="common">Microsporidian parasite</name>
    <dbReference type="NCBI Taxonomy" id="72359"/>
    <lineage>
        <taxon>Eukaryota</taxon>
        <taxon>Fungi</taxon>
        <taxon>Fungi incertae sedis</taxon>
        <taxon>Microsporidia</taxon>
        <taxon>Pleistophoridae</taxon>
        <taxon>Trachipleistophora</taxon>
    </lineage>
</organism>